<accession>A0A8H4VC30</accession>
<evidence type="ECO:0000313" key="2">
    <source>
        <dbReference type="EMBL" id="KAF4584276.1"/>
    </source>
</evidence>
<comment type="caution">
    <text evidence="2">The sequence shown here is derived from an EMBL/GenBank/DDBJ whole genome shotgun (WGS) entry which is preliminary data.</text>
</comment>
<dbReference type="Proteomes" id="UP000562929">
    <property type="component" value="Unassembled WGS sequence"/>
</dbReference>
<feature type="compositionally biased region" description="Polar residues" evidence="1">
    <location>
        <begin position="82"/>
        <end position="95"/>
    </location>
</feature>
<feature type="compositionally biased region" description="Polar residues" evidence="1">
    <location>
        <begin position="46"/>
        <end position="69"/>
    </location>
</feature>
<feature type="compositionally biased region" description="Basic and acidic residues" evidence="1">
    <location>
        <begin position="239"/>
        <end position="251"/>
    </location>
</feature>
<sequence length="286" mass="29542">MDTVSNVATQAVNLVWGDSSDEREPISGAQGNVSSGEPYDAGNMDASDQQNMSTVTGSNPNISTTSNANVIGDQASRKSVDTHGQNVNLGAQASEASAERRQATEDESGNGTSDNVSGVRADTSDNGFAKKHHSAENDQKNKTTEGGEFKSLSNNTDPEGEGDTNMKVMGDGPKPLEVVAREHGGDAGNGGEVDTQHDGSVADDADASKQENKGTGEMHVMTTGFAADGGDFDATKPGAAKEADRLMEEKNGSGFNSSGGKIDGETTNADGKPSLGARIKNKLHKH</sequence>
<protein>
    <submittedName>
        <fullName evidence="2">Glycine-rich cell wall structural protein 1</fullName>
    </submittedName>
</protein>
<dbReference type="AlphaFoldDB" id="A0A8H4VC30"/>
<feature type="compositionally biased region" description="Basic and acidic residues" evidence="1">
    <location>
        <begin position="134"/>
        <end position="148"/>
    </location>
</feature>
<evidence type="ECO:0000256" key="1">
    <source>
        <dbReference type="SAM" id="MobiDB-lite"/>
    </source>
</evidence>
<dbReference type="EMBL" id="JAACLJ010000006">
    <property type="protein sequence ID" value="KAF4584276.1"/>
    <property type="molecule type" value="Genomic_DNA"/>
</dbReference>
<feature type="region of interest" description="Disordered" evidence="1">
    <location>
        <begin position="13"/>
        <end position="286"/>
    </location>
</feature>
<organism evidence="2 3">
    <name type="scientific">Ophiocordyceps camponoti-floridani</name>
    <dbReference type="NCBI Taxonomy" id="2030778"/>
    <lineage>
        <taxon>Eukaryota</taxon>
        <taxon>Fungi</taxon>
        <taxon>Dikarya</taxon>
        <taxon>Ascomycota</taxon>
        <taxon>Pezizomycotina</taxon>
        <taxon>Sordariomycetes</taxon>
        <taxon>Hypocreomycetidae</taxon>
        <taxon>Hypocreales</taxon>
        <taxon>Ophiocordycipitaceae</taxon>
        <taxon>Ophiocordyceps</taxon>
    </lineage>
</organism>
<gene>
    <name evidence="2" type="ORF">GQ602_005649</name>
</gene>
<dbReference type="OrthoDB" id="5388207at2759"/>
<keyword evidence="3" id="KW-1185">Reference proteome</keyword>
<reference evidence="2 3" key="1">
    <citation type="journal article" date="2020" name="G3 (Bethesda)">
        <title>Genetic Underpinnings of Host Manipulation by Ophiocordyceps as Revealed by Comparative Transcriptomics.</title>
        <authorList>
            <person name="Will I."/>
            <person name="Das B."/>
            <person name="Trinh T."/>
            <person name="Brachmann A."/>
            <person name="Ohm R.A."/>
            <person name="de Bekker C."/>
        </authorList>
    </citation>
    <scope>NUCLEOTIDE SEQUENCE [LARGE SCALE GENOMIC DNA]</scope>
    <source>
        <strain evidence="2 3">EC05</strain>
    </source>
</reference>
<evidence type="ECO:0000313" key="3">
    <source>
        <dbReference type="Proteomes" id="UP000562929"/>
    </source>
</evidence>
<name>A0A8H4VC30_9HYPO</name>
<proteinExistence type="predicted"/>
<feature type="compositionally biased region" description="Basic and acidic residues" evidence="1">
    <location>
        <begin position="206"/>
        <end position="216"/>
    </location>
</feature>